<gene>
    <name evidence="1" type="ORF">M0811_03074</name>
</gene>
<name>A0A9Q0L6J4_ANAIG</name>
<accession>A0A9Q0L6J4</accession>
<dbReference type="Pfam" id="PF03665">
    <property type="entry name" value="UPF0172"/>
    <property type="match status" value="1"/>
</dbReference>
<keyword evidence="2" id="KW-1185">Reference proteome</keyword>
<dbReference type="PANTHER" id="PTHR12941:SF10">
    <property type="entry name" value="ER MEMBRANE PROTEIN COMPLEX SUBUNIT 8_9 HOMOLOG"/>
    <property type="match status" value="1"/>
</dbReference>
<dbReference type="InterPro" id="IPR005366">
    <property type="entry name" value="EMC8/9"/>
</dbReference>
<dbReference type="EMBL" id="JAPDFW010000136">
    <property type="protein sequence ID" value="KAJ5066730.1"/>
    <property type="molecule type" value="Genomic_DNA"/>
</dbReference>
<sequence length="205" mass="23531">MISITPDAYCHIILHSRKHFMEPVTGVLIQNENKDQDINNTVVNEIIPLFHNFSSYTLSINYDIAFAIINVYCEKNGKKIIGLYHGNENQINNAIPSSIESVVNSINSVNKKGILLLLNNKKLENFEEKSVFDVYESVQLKLIKVSSDNLIAEENSNESQFIVENFETTTKKLKELLENNRFEEIFDFEDHLLNPEKNFLGGKTF</sequence>
<organism evidence="1 2">
    <name type="scientific">Anaeramoeba ignava</name>
    <name type="common">Anaerobic marine amoeba</name>
    <dbReference type="NCBI Taxonomy" id="1746090"/>
    <lineage>
        <taxon>Eukaryota</taxon>
        <taxon>Metamonada</taxon>
        <taxon>Anaeramoebidae</taxon>
        <taxon>Anaeramoeba</taxon>
    </lineage>
</organism>
<reference evidence="1" key="1">
    <citation type="submission" date="2022-10" db="EMBL/GenBank/DDBJ databases">
        <title>Novel sulphate-reducing endosymbionts in the free-living metamonad Anaeramoeba.</title>
        <authorList>
            <person name="Jerlstrom-Hultqvist J."/>
            <person name="Cepicka I."/>
            <person name="Gallot-Lavallee L."/>
            <person name="Salas-Leiva D."/>
            <person name="Curtis B.A."/>
            <person name="Zahonova K."/>
            <person name="Pipaliya S."/>
            <person name="Dacks J."/>
            <person name="Roger A.J."/>
        </authorList>
    </citation>
    <scope>NUCLEOTIDE SEQUENCE</scope>
    <source>
        <strain evidence="1">BMAN</strain>
    </source>
</reference>
<comment type="caution">
    <text evidence="1">The sequence shown here is derived from an EMBL/GenBank/DDBJ whole genome shotgun (WGS) entry which is preliminary data.</text>
</comment>
<dbReference type="PANTHER" id="PTHR12941">
    <property type="entry name" value="ER MEMBRANE PROTEIN COMPLEX"/>
    <property type="match status" value="1"/>
</dbReference>
<evidence type="ECO:0000313" key="1">
    <source>
        <dbReference type="EMBL" id="KAJ5066730.1"/>
    </source>
</evidence>
<dbReference type="AlphaFoldDB" id="A0A9Q0L6J4"/>
<protein>
    <submittedName>
        <fullName evidence="1">Er membrane protein complex</fullName>
    </submittedName>
</protein>
<evidence type="ECO:0000313" key="2">
    <source>
        <dbReference type="Proteomes" id="UP001149090"/>
    </source>
</evidence>
<dbReference type="OrthoDB" id="194468at2759"/>
<dbReference type="Proteomes" id="UP001149090">
    <property type="component" value="Unassembled WGS sequence"/>
</dbReference>
<proteinExistence type="predicted"/>
<dbReference type="GO" id="GO:0072546">
    <property type="term" value="C:EMC complex"/>
    <property type="evidence" value="ECO:0007669"/>
    <property type="project" value="InterPro"/>
</dbReference>